<evidence type="ECO:0000313" key="2">
    <source>
        <dbReference type="Proteomes" id="UP000237968"/>
    </source>
</evidence>
<reference evidence="1 2" key="1">
    <citation type="submission" date="2018-03" db="EMBL/GenBank/DDBJ databases">
        <title>Draft Genome Sequences of the Obligatory Marine Myxobacteria Enhygromyxa salina SWB005.</title>
        <authorList>
            <person name="Poehlein A."/>
            <person name="Moghaddam J.A."/>
            <person name="Harms H."/>
            <person name="Alanjari M."/>
            <person name="Koenig G.M."/>
            <person name="Daniel R."/>
            <person name="Schaeberle T.F."/>
        </authorList>
    </citation>
    <scope>NUCLEOTIDE SEQUENCE [LARGE SCALE GENOMIC DNA]</scope>
    <source>
        <strain evidence="1 2">SWB005</strain>
    </source>
</reference>
<dbReference type="Gene3D" id="1.25.40.10">
    <property type="entry name" value="Tetratricopeptide repeat domain"/>
    <property type="match status" value="1"/>
</dbReference>
<dbReference type="EMBL" id="PVNK01000221">
    <property type="protein sequence ID" value="PRP92158.1"/>
    <property type="molecule type" value="Genomic_DNA"/>
</dbReference>
<evidence type="ECO:0000313" key="1">
    <source>
        <dbReference type="EMBL" id="PRP92158.1"/>
    </source>
</evidence>
<accession>A0A2S9XH09</accession>
<dbReference type="Pfam" id="PF14559">
    <property type="entry name" value="TPR_19"/>
    <property type="match status" value="1"/>
</dbReference>
<dbReference type="Proteomes" id="UP000237968">
    <property type="component" value="Unassembled WGS sequence"/>
</dbReference>
<proteinExistence type="predicted"/>
<dbReference type="SUPFAM" id="SSF48452">
    <property type="entry name" value="TPR-like"/>
    <property type="match status" value="1"/>
</dbReference>
<dbReference type="InterPro" id="IPR011990">
    <property type="entry name" value="TPR-like_helical_dom_sf"/>
</dbReference>
<protein>
    <submittedName>
        <fullName evidence="1">Uncharacterized protein</fullName>
    </submittedName>
</protein>
<keyword evidence="2" id="KW-1185">Reference proteome</keyword>
<comment type="caution">
    <text evidence="1">The sequence shown here is derived from an EMBL/GenBank/DDBJ whole genome shotgun (WGS) entry which is preliminary data.</text>
</comment>
<name>A0A2S9XH09_9BACT</name>
<organism evidence="1 2">
    <name type="scientific">Enhygromyxa salina</name>
    <dbReference type="NCBI Taxonomy" id="215803"/>
    <lineage>
        <taxon>Bacteria</taxon>
        <taxon>Pseudomonadati</taxon>
        <taxon>Myxococcota</taxon>
        <taxon>Polyangia</taxon>
        <taxon>Nannocystales</taxon>
        <taxon>Nannocystaceae</taxon>
        <taxon>Enhygromyxa</taxon>
    </lineage>
</organism>
<gene>
    <name evidence="1" type="ORF">ENSA5_51050</name>
</gene>
<sequence length="101" mass="10694">MLEQMVAAKPDEAFPRYGLAMEYKRLGRHDEAAQMFAALAERNPDYVPGYLMHGNLLEAMGKGEDAAAIYARGVEVAGAAGDEHAVSELSAALGAARDALA</sequence>
<dbReference type="AlphaFoldDB" id="A0A2S9XH09"/>